<keyword evidence="3" id="KW-0804">Transcription</keyword>
<name>A0A1G7GP51_PSEOR</name>
<dbReference type="STRING" id="366584.SAMN05216377_102413"/>
<dbReference type="PROSITE" id="PS01081">
    <property type="entry name" value="HTH_TETR_1"/>
    <property type="match status" value="1"/>
</dbReference>
<protein>
    <submittedName>
        <fullName evidence="6">Transcriptional regulator, TetR family</fullName>
    </submittedName>
</protein>
<evidence type="ECO:0000256" key="3">
    <source>
        <dbReference type="ARBA" id="ARBA00023163"/>
    </source>
</evidence>
<dbReference type="PRINTS" id="PR00455">
    <property type="entry name" value="HTHTETR"/>
</dbReference>
<evidence type="ECO:0000313" key="7">
    <source>
        <dbReference type="Proteomes" id="UP000198967"/>
    </source>
</evidence>
<dbReference type="GO" id="GO:0000976">
    <property type="term" value="F:transcription cis-regulatory region binding"/>
    <property type="evidence" value="ECO:0007669"/>
    <property type="project" value="TreeGrafter"/>
</dbReference>
<evidence type="ECO:0000256" key="1">
    <source>
        <dbReference type="ARBA" id="ARBA00023015"/>
    </source>
</evidence>
<evidence type="ECO:0000256" key="4">
    <source>
        <dbReference type="PROSITE-ProRule" id="PRU00335"/>
    </source>
</evidence>
<dbReference type="Pfam" id="PF17754">
    <property type="entry name" value="TetR_C_14"/>
    <property type="match status" value="1"/>
</dbReference>
<dbReference type="InterPro" id="IPR001647">
    <property type="entry name" value="HTH_TetR"/>
</dbReference>
<reference evidence="6 7" key="1">
    <citation type="submission" date="2016-10" db="EMBL/GenBank/DDBJ databases">
        <authorList>
            <person name="de Groot N.N."/>
        </authorList>
    </citation>
    <scope>NUCLEOTIDE SEQUENCE [LARGE SCALE GENOMIC DNA]</scope>
    <source>
        <strain evidence="6 7">CGMCC 4.3143</strain>
    </source>
</reference>
<dbReference type="Pfam" id="PF00440">
    <property type="entry name" value="TetR_N"/>
    <property type="match status" value="1"/>
</dbReference>
<dbReference type="PROSITE" id="PS50977">
    <property type="entry name" value="HTH_TETR_2"/>
    <property type="match status" value="1"/>
</dbReference>
<dbReference type="GO" id="GO:0003700">
    <property type="term" value="F:DNA-binding transcription factor activity"/>
    <property type="evidence" value="ECO:0007669"/>
    <property type="project" value="TreeGrafter"/>
</dbReference>
<gene>
    <name evidence="6" type="ORF">SAMN05216377_102413</name>
</gene>
<dbReference type="AlphaFoldDB" id="A0A1G7GP51"/>
<dbReference type="PANTHER" id="PTHR30055">
    <property type="entry name" value="HTH-TYPE TRANSCRIPTIONAL REGULATOR RUTR"/>
    <property type="match status" value="1"/>
</dbReference>
<feature type="DNA-binding region" description="H-T-H motif" evidence="4">
    <location>
        <begin position="29"/>
        <end position="48"/>
    </location>
</feature>
<keyword evidence="1" id="KW-0805">Transcription regulation</keyword>
<accession>A0A1G7GP51</accession>
<evidence type="ECO:0000313" key="6">
    <source>
        <dbReference type="EMBL" id="SDE89876.1"/>
    </source>
</evidence>
<dbReference type="InterPro" id="IPR023772">
    <property type="entry name" value="DNA-bd_HTH_TetR-type_CS"/>
</dbReference>
<keyword evidence="2 4" id="KW-0238">DNA-binding</keyword>
<dbReference type="InterPro" id="IPR041347">
    <property type="entry name" value="MftR_C"/>
</dbReference>
<evidence type="ECO:0000256" key="2">
    <source>
        <dbReference type="ARBA" id="ARBA00023125"/>
    </source>
</evidence>
<proteinExistence type="predicted"/>
<dbReference type="OrthoDB" id="4746440at2"/>
<dbReference type="Proteomes" id="UP000198967">
    <property type="component" value="Unassembled WGS sequence"/>
</dbReference>
<organism evidence="6 7">
    <name type="scientific">Pseudonocardia oroxyli</name>
    <dbReference type="NCBI Taxonomy" id="366584"/>
    <lineage>
        <taxon>Bacteria</taxon>
        <taxon>Bacillati</taxon>
        <taxon>Actinomycetota</taxon>
        <taxon>Actinomycetes</taxon>
        <taxon>Pseudonocardiales</taxon>
        <taxon>Pseudonocardiaceae</taxon>
        <taxon>Pseudonocardia</taxon>
    </lineage>
</organism>
<dbReference type="Gene3D" id="1.10.357.10">
    <property type="entry name" value="Tetracycline Repressor, domain 2"/>
    <property type="match status" value="1"/>
</dbReference>
<sequence>MARWRPGTRERLQEAALELFATRGFEQTTATEIAEAAGVTERTFYRHFSDKREVLFDGQEVLLEAFLGGVRRCPADASPVDLVAGALQGVASFFSDERRPWSRARQAVIDANPALQERELSKLATIGGLLTAALRDRGIPDPAATLAAGTAVMVFGATFGRWLDPAESRPFDQIAHALLDELGALVTRPAPLTRP</sequence>
<dbReference type="EMBL" id="FNBE01000002">
    <property type="protein sequence ID" value="SDE89876.1"/>
    <property type="molecule type" value="Genomic_DNA"/>
</dbReference>
<dbReference type="InterPro" id="IPR050109">
    <property type="entry name" value="HTH-type_TetR-like_transc_reg"/>
</dbReference>
<evidence type="ECO:0000259" key="5">
    <source>
        <dbReference type="PROSITE" id="PS50977"/>
    </source>
</evidence>
<feature type="domain" description="HTH tetR-type" evidence="5">
    <location>
        <begin position="6"/>
        <end position="66"/>
    </location>
</feature>
<dbReference type="PANTHER" id="PTHR30055:SF238">
    <property type="entry name" value="MYCOFACTOCIN BIOSYNTHESIS TRANSCRIPTIONAL REGULATOR MFTR-RELATED"/>
    <property type="match status" value="1"/>
</dbReference>
<dbReference type="InterPro" id="IPR009057">
    <property type="entry name" value="Homeodomain-like_sf"/>
</dbReference>
<dbReference type="SUPFAM" id="SSF46689">
    <property type="entry name" value="Homeodomain-like"/>
    <property type="match status" value="1"/>
</dbReference>
<dbReference type="RefSeq" id="WP_093077129.1">
    <property type="nucleotide sequence ID" value="NZ_FNBE01000002.1"/>
</dbReference>
<keyword evidence="7" id="KW-1185">Reference proteome</keyword>